<dbReference type="PANTHER" id="PTHR43567">
    <property type="entry name" value="FLAVOREDOXIN-RELATED-RELATED"/>
    <property type="match status" value="1"/>
</dbReference>
<reference evidence="5 6" key="1">
    <citation type="journal article" date="2022" name="Evol. Bioinform. Online">
        <title>Draft Genome Sequence of Oceanobacillus jordanicus Strain GSFE11, a Halotolerant Plant Growth-Promoting Bacterial Endophyte Isolated From the Jordan Valley.</title>
        <authorList>
            <person name="Alhindi T."/>
            <person name="Albdaiwi R."/>
        </authorList>
    </citation>
    <scope>NUCLEOTIDE SEQUENCE [LARGE SCALE GENOMIC DNA]</scope>
    <source>
        <strain evidence="5 6">GSFE11</strain>
    </source>
</reference>
<keyword evidence="6" id="KW-1185">Reference proteome</keyword>
<keyword evidence="2" id="KW-0285">Flavoprotein</keyword>
<gene>
    <name evidence="5" type="ORF">K3T81_17710</name>
</gene>
<dbReference type="Pfam" id="PF01613">
    <property type="entry name" value="Flavin_Reduct"/>
    <property type="match status" value="1"/>
</dbReference>
<dbReference type="GO" id="GO:0010181">
    <property type="term" value="F:FMN binding"/>
    <property type="evidence" value="ECO:0007669"/>
    <property type="project" value="InterPro"/>
</dbReference>
<dbReference type="InterPro" id="IPR052174">
    <property type="entry name" value="Flavoredoxin"/>
</dbReference>
<dbReference type="Gene3D" id="2.30.110.10">
    <property type="entry name" value="Electron Transport, Fmn-binding Protein, Chain A"/>
    <property type="match status" value="1"/>
</dbReference>
<dbReference type="InterPro" id="IPR002563">
    <property type="entry name" value="Flavin_Rdtase-like_dom"/>
</dbReference>
<protein>
    <submittedName>
        <fullName evidence="5">Flavin reductase family protein</fullName>
    </submittedName>
</protein>
<dbReference type="EMBL" id="JAIFZM010000020">
    <property type="protein sequence ID" value="MCG3420987.1"/>
    <property type="molecule type" value="Genomic_DNA"/>
</dbReference>
<proteinExistence type="inferred from homology"/>
<dbReference type="Proteomes" id="UP001199631">
    <property type="component" value="Unassembled WGS sequence"/>
</dbReference>
<sequence>MLLIIEGGNRLRKPTKGTVMHSYPGMVALVTAYNEGKQNIMAAGWHSYISIDPPIYGVAIGKERYTYGLVNESGSFSINFLPYEKAASIQGTGNISGIAHDKFDSLGLLYEKGITIQAPILVDAYVAYECKVIDRNTYGDHDWFVGEITQFYRDDTKFLDNGLPNLEEIDIPLYLGRSSYSRIDNKSEVETFSKK</sequence>
<dbReference type="AlphaFoldDB" id="A0AAW5BE35"/>
<name>A0AAW5BE35_9BACI</name>
<evidence type="ECO:0000259" key="4">
    <source>
        <dbReference type="SMART" id="SM00903"/>
    </source>
</evidence>
<comment type="cofactor">
    <cofactor evidence="1">
        <name>FMN</name>
        <dbReference type="ChEBI" id="CHEBI:58210"/>
    </cofactor>
</comment>
<dbReference type="SUPFAM" id="SSF50475">
    <property type="entry name" value="FMN-binding split barrel"/>
    <property type="match status" value="1"/>
</dbReference>
<dbReference type="GO" id="GO:0016646">
    <property type="term" value="F:oxidoreductase activity, acting on the CH-NH group of donors, NAD or NADP as acceptor"/>
    <property type="evidence" value="ECO:0007669"/>
    <property type="project" value="UniProtKB-ARBA"/>
</dbReference>
<evidence type="ECO:0000256" key="2">
    <source>
        <dbReference type="ARBA" id="ARBA00022630"/>
    </source>
</evidence>
<comment type="caution">
    <text evidence="5">The sequence shown here is derived from an EMBL/GenBank/DDBJ whole genome shotgun (WGS) entry which is preliminary data.</text>
</comment>
<evidence type="ECO:0000256" key="1">
    <source>
        <dbReference type="ARBA" id="ARBA00001917"/>
    </source>
</evidence>
<evidence type="ECO:0000313" key="6">
    <source>
        <dbReference type="Proteomes" id="UP001199631"/>
    </source>
</evidence>
<accession>A0AAW5BE35</accession>
<evidence type="ECO:0000256" key="3">
    <source>
        <dbReference type="ARBA" id="ARBA00038054"/>
    </source>
</evidence>
<comment type="similarity">
    <text evidence="3">Belongs to the flavoredoxin family.</text>
</comment>
<feature type="domain" description="Flavin reductase like" evidence="4">
    <location>
        <begin position="20"/>
        <end position="160"/>
    </location>
</feature>
<dbReference type="InterPro" id="IPR012349">
    <property type="entry name" value="Split_barrel_FMN-bd"/>
</dbReference>
<evidence type="ECO:0000313" key="5">
    <source>
        <dbReference type="EMBL" id="MCG3420987.1"/>
    </source>
</evidence>
<organism evidence="5 6">
    <name type="scientific">Oceanobacillus jordanicus</name>
    <dbReference type="NCBI Taxonomy" id="2867266"/>
    <lineage>
        <taxon>Bacteria</taxon>
        <taxon>Bacillati</taxon>
        <taxon>Bacillota</taxon>
        <taxon>Bacilli</taxon>
        <taxon>Bacillales</taxon>
        <taxon>Bacillaceae</taxon>
        <taxon>Oceanobacillus</taxon>
    </lineage>
</organism>
<dbReference type="SMART" id="SM00903">
    <property type="entry name" value="Flavin_Reduct"/>
    <property type="match status" value="1"/>
</dbReference>
<dbReference type="PANTHER" id="PTHR43567:SF1">
    <property type="entry name" value="FLAVOREDOXIN"/>
    <property type="match status" value="1"/>
</dbReference>